<dbReference type="Proteomes" id="UP001430954">
    <property type="component" value="Unassembled WGS sequence"/>
</dbReference>
<protein>
    <submittedName>
        <fullName evidence="2">Uncharacterized protein</fullName>
    </submittedName>
</protein>
<dbReference type="InterPro" id="IPR010985">
    <property type="entry name" value="Ribbon_hlx_hlx"/>
</dbReference>
<name>A0ABS7T9Y4_9GAMM</name>
<reference evidence="2 3" key="1">
    <citation type="submission" date="2021-09" db="EMBL/GenBank/DDBJ databases">
        <title>Lysobacter sp. 13A isolated from the river sediment.</title>
        <authorList>
            <person name="Liu H."/>
            <person name="Li S."/>
            <person name="Mao S."/>
        </authorList>
    </citation>
    <scope>NUCLEOTIDE SEQUENCE [LARGE SCALE GENOMIC DNA]</scope>
    <source>
        <strain evidence="2 3">13A</strain>
    </source>
</reference>
<keyword evidence="3" id="KW-1185">Reference proteome</keyword>
<dbReference type="SUPFAM" id="SSF47598">
    <property type="entry name" value="Ribbon-helix-helix"/>
    <property type="match status" value="1"/>
</dbReference>
<accession>A0ABS7T9Y4</accession>
<evidence type="ECO:0000313" key="3">
    <source>
        <dbReference type="Proteomes" id="UP001430954"/>
    </source>
</evidence>
<dbReference type="EMBL" id="JAINZW010000009">
    <property type="protein sequence ID" value="MBZ4040668.1"/>
    <property type="molecule type" value="Genomic_DNA"/>
</dbReference>
<gene>
    <name evidence="2" type="ORF">K6753_14115</name>
</gene>
<proteinExistence type="predicted"/>
<organism evidence="2 3">
    <name type="scientific">Novilysobacter selenitireducens</name>
    <dbReference type="NCBI Taxonomy" id="2872639"/>
    <lineage>
        <taxon>Bacteria</taxon>
        <taxon>Pseudomonadati</taxon>
        <taxon>Pseudomonadota</taxon>
        <taxon>Gammaproteobacteria</taxon>
        <taxon>Lysobacterales</taxon>
        <taxon>Lysobacteraceae</taxon>
        <taxon>Novilysobacter</taxon>
    </lineage>
</organism>
<evidence type="ECO:0000313" key="2">
    <source>
        <dbReference type="EMBL" id="MBZ4040668.1"/>
    </source>
</evidence>
<feature type="region of interest" description="Disordered" evidence="1">
    <location>
        <begin position="77"/>
        <end position="112"/>
    </location>
</feature>
<sequence length="112" mass="12075">MNELTIRDIGPLLMERIKRVADAHGWSQQHALMHMLETGLFECEAELASKLTDSDAMALKAAIAALEGIPNDPGFARIGRAEAPATRAQPDQSIRPDILPDGSRPTSDQDAG</sequence>
<comment type="caution">
    <text evidence="2">The sequence shown here is derived from an EMBL/GenBank/DDBJ whole genome shotgun (WGS) entry which is preliminary data.</text>
</comment>
<evidence type="ECO:0000256" key="1">
    <source>
        <dbReference type="SAM" id="MobiDB-lite"/>
    </source>
</evidence>
<dbReference type="RefSeq" id="WP_223677122.1">
    <property type="nucleotide sequence ID" value="NZ_JAINZW010000009.1"/>
</dbReference>